<protein>
    <recommendedName>
        <fullName evidence="3">DUF4325 domain-containing protein</fullName>
    </recommendedName>
</protein>
<accession>A0A143BL43</accession>
<evidence type="ECO:0000313" key="2">
    <source>
        <dbReference type="Proteomes" id="UP000076404"/>
    </source>
</evidence>
<name>A0A143BL43_9BACT</name>
<reference evidence="1 2" key="2">
    <citation type="journal article" date="2016" name="Environ. Microbiol. Rep.">
        <title>Metagenomic evidence for the presence of phototrophic Gemmatimonadetes bacteria in diverse environments.</title>
        <authorList>
            <person name="Zeng Y."/>
            <person name="Baumbach J."/>
            <person name="Barbosa E.G."/>
            <person name="Azevedo V."/>
            <person name="Zhang C."/>
            <person name="Koblizek M."/>
        </authorList>
    </citation>
    <scope>NUCLEOTIDE SEQUENCE [LARGE SCALE GENOMIC DNA]</scope>
    <source>
        <strain evidence="1 2">AP64</strain>
    </source>
</reference>
<proteinExistence type="predicted"/>
<evidence type="ECO:0008006" key="3">
    <source>
        <dbReference type="Google" id="ProtNLM"/>
    </source>
</evidence>
<dbReference type="KEGG" id="gph:GEMMAAP_11265"/>
<dbReference type="eggNOG" id="ENOG503395Q">
    <property type="taxonomic scope" value="Bacteria"/>
</dbReference>
<dbReference type="STRING" id="1379270.GEMMAAP_11265"/>
<evidence type="ECO:0000313" key="1">
    <source>
        <dbReference type="EMBL" id="AMW05230.1"/>
    </source>
</evidence>
<gene>
    <name evidence="1" type="ORF">GEMMAAP_11265</name>
</gene>
<organism evidence="1 2">
    <name type="scientific">Gemmatimonas phototrophica</name>
    <dbReference type="NCBI Taxonomy" id="1379270"/>
    <lineage>
        <taxon>Bacteria</taxon>
        <taxon>Pseudomonadati</taxon>
        <taxon>Gemmatimonadota</taxon>
        <taxon>Gemmatimonadia</taxon>
        <taxon>Gemmatimonadales</taxon>
        <taxon>Gemmatimonadaceae</taxon>
        <taxon>Gemmatimonas</taxon>
    </lineage>
</organism>
<reference evidence="1 2" key="1">
    <citation type="journal article" date="2014" name="Proc. Natl. Acad. Sci. U.S.A.">
        <title>Functional type 2 photosynthetic reaction centers found in the rare bacterial phylum Gemmatimonadetes.</title>
        <authorList>
            <person name="Zeng Y."/>
            <person name="Feng F."/>
            <person name="Medova H."/>
            <person name="Dean J."/>
            <person name="Koblizek M."/>
        </authorList>
    </citation>
    <scope>NUCLEOTIDE SEQUENCE [LARGE SCALE GENOMIC DNA]</scope>
    <source>
        <strain evidence="1 2">AP64</strain>
    </source>
</reference>
<dbReference type="EMBL" id="CP011454">
    <property type="protein sequence ID" value="AMW05230.1"/>
    <property type="molecule type" value="Genomic_DNA"/>
</dbReference>
<keyword evidence="2" id="KW-1185">Reference proteome</keyword>
<sequence>MHIDVGLVLRGTVCDLYSNLVTRPTGAAVRTAIEQQFGEIGAPAVTTIDFSQVNLLDFSCADEIVAKLLLRFTSDDGPPGFLTFRGIHEGHIDPIETVLERHALALVSWHEGEAELFGCVEDDERDHWLVVRDRGPVQVETVARTLNVTEEFAMAQLERLTRRRLVMRRDEGYTVPGVVQGGPGSLPTNGSGVQ</sequence>
<dbReference type="Proteomes" id="UP000076404">
    <property type="component" value="Chromosome"/>
</dbReference>
<dbReference type="AlphaFoldDB" id="A0A143BL43"/>